<dbReference type="Gene3D" id="3.20.20.70">
    <property type="entry name" value="Aldolase class I"/>
    <property type="match status" value="1"/>
</dbReference>
<proteinExistence type="inferred from homology"/>
<dbReference type="Gene3D" id="3.50.50.60">
    <property type="entry name" value="FAD/NAD(P)-binding domain"/>
    <property type="match status" value="1"/>
</dbReference>
<dbReference type="KEGG" id="rpon:G3256_12615"/>
<dbReference type="InterPro" id="IPR036188">
    <property type="entry name" value="FAD/NAD-bd_sf"/>
</dbReference>
<dbReference type="RefSeq" id="WP_169641166.1">
    <property type="nucleotide sequence ID" value="NZ_CP048788.1"/>
</dbReference>
<feature type="domain" description="NADH:flavin oxidoreductase/NADH oxidase N-terminal" evidence="11">
    <location>
        <begin position="10"/>
        <end position="336"/>
    </location>
</feature>
<dbReference type="GO" id="GO:0010181">
    <property type="term" value="F:FMN binding"/>
    <property type="evidence" value="ECO:0007669"/>
    <property type="project" value="InterPro"/>
</dbReference>
<keyword evidence="14" id="KW-1185">Reference proteome</keyword>
<comment type="cofactor">
    <cofactor evidence="2">
        <name>[4Fe-4S] cluster</name>
        <dbReference type="ChEBI" id="CHEBI:49883"/>
    </cofactor>
</comment>
<keyword evidence="8" id="KW-0408">Iron</keyword>
<dbReference type="PANTHER" id="PTHR42917:SF2">
    <property type="entry name" value="2,4-DIENOYL-COA REDUCTASE [(2E)-ENOYL-COA-PRODUCING]"/>
    <property type="match status" value="1"/>
</dbReference>
<evidence type="ECO:0000256" key="4">
    <source>
        <dbReference type="ARBA" id="ARBA00022630"/>
    </source>
</evidence>
<evidence type="ECO:0000313" key="14">
    <source>
        <dbReference type="Proteomes" id="UP000503308"/>
    </source>
</evidence>
<keyword evidence="6" id="KW-0479">Metal-binding</keyword>
<dbReference type="Proteomes" id="UP000503308">
    <property type="component" value="Chromosome"/>
</dbReference>
<keyword evidence="4" id="KW-0285">Flavoprotein</keyword>
<keyword evidence="9" id="KW-0411">Iron-sulfur</keyword>
<reference evidence="13 14" key="1">
    <citation type="submission" date="2020-02" db="EMBL/GenBank/DDBJ databases">
        <title>Genome sequence of Roseobacter ponti.</title>
        <authorList>
            <person name="Hollensteiner J."/>
            <person name="Schneider D."/>
            <person name="Poehlein A."/>
            <person name="Daniel R."/>
        </authorList>
    </citation>
    <scope>NUCLEOTIDE SEQUENCE [LARGE SCALE GENOMIC DNA]</scope>
    <source>
        <strain evidence="13 14">DSM 106830</strain>
    </source>
</reference>
<evidence type="ECO:0000259" key="11">
    <source>
        <dbReference type="Pfam" id="PF00724"/>
    </source>
</evidence>
<evidence type="ECO:0000256" key="10">
    <source>
        <dbReference type="SAM" id="MobiDB-lite"/>
    </source>
</evidence>
<keyword evidence="7" id="KW-0560">Oxidoreductase</keyword>
<dbReference type="SUPFAM" id="SSF51905">
    <property type="entry name" value="FAD/NAD(P)-binding domain"/>
    <property type="match status" value="1"/>
</dbReference>
<dbReference type="InterPro" id="IPR023753">
    <property type="entry name" value="FAD/NAD-binding_dom"/>
</dbReference>
<dbReference type="InterPro" id="IPR013785">
    <property type="entry name" value="Aldolase_TIM"/>
</dbReference>
<name>A0A858SVD1_9RHOB</name>
<evidence type="ECO:0000259" key="12">
    <source>
        <dbReference type="Pfam" id="PF07992"/>
    </source>
</evidence>
<dbReference type="GO" id="GO:0016491">
    <property type="term" value="F:oxidoreductase activity"/>
    <property type="evidence" value="ECO:0007669"/>
    <property type="project" value="UniProtKB-KW"/>
</dbReference>
<feature type="domain" description="FAD/NAD(P)-binding" evidence="12">
    <location>
        <begin position="388"/>
        <end position="627"/>
    </location>
</feature>
<comment type="similarity">
    <text evidence="3">In the N-terminal section; belongs to the NADH:flavin oxidoreductase/NADH oxidase family.</text>
</comment>
<dbReference type="GO" id="GO:0051536">
    <property type="term" value="F:iron-sulfur cluster binding"/>
    <property type="evidence" value="ECO:0007669"/>
    <property type="project" value="UniProtKB-KW"/>
</dbReference>
<organism evidence="13 14">
    <name type="scientific">Roseobacter ponti</name>
    <dbReference type="NCBI Taxonomy" id="1891787"/>
    <lineage>
        <taxon>Bacteria</taxon>
        <taxon>Pseudomonadati</taxon>
        <taxon>Pseudomonadota</taxon>
        <taxon>Alphaproteobacteria</taxon>
        <taxon>Rhodobacterales</taxon>
        <taxon>Roseobacteraceae</taxon>
        <taxon>Roseobacter</taxon>
    </lineage>
</organism>
<dbReference type="Pfam" id="PF00724">
    <property type="entry name" value="Oxidored_FMN"/>
    <property type="match status" value="1"/>
</dbReference>
<accession>A0A858SVD1</accession>
<evidence type="ECO:0000256" key="7">
    <source>
        <dbReference type="ARBA" id="ARBA00023002"/>
    </source>
</evidence>
<sequence length="850" mass="94003">MSRDPRYDILFQPQKIGPVTAKNRFYQVPHCTGMGYLRPRMLADLRATKAEGGWGVVCTEYNSIHPSSDDLTHVSASLWDDSDVRAHSLMTDKVHEHGALAGAELWYGGARTANMLTREIALDLDSMPNAVGHPFQTRAMDKQDIRDLRRWHRRAALRAREAGFDVVYVYATHTYLLSNFLSPKANTRSDEYGGSLANRVRLVRELIEETKEAVGDRCAVAVRFSADEQIGEDGVPIHGERRDMFGMLAGLPDLWDINIASYFVEMGVSRFTKEAALEPYMDFVKSQTDKPVVTVGRFTSPDTMVSQIRRGITDFIGAARPSIADPFLPKKIEEGRFEDIRECIGCNVCYSGDSIGVAIRCTQNPTMGEEWRKGWHPEEMNPARSEASVLVVGAGPAGLEATRALGRRGYKVTLADAGREPGGRLPREAALPGMNEYIRVRDYRVQQFHKMTNVEVFAESSLTARDVIDFGADHVALATGARWRKDRFDGETYVSVVAPGSDPEILTADDIMDGRLPDGPTLVYDEDGYYMGGVIAEKLKAAGLAVTLCTPSEVVSEWAGKTSERWTIRTHLMKLGIDLELSQSLTFFDGQNAVLSCQFTGAEKQLAVSAVVMVTQRRPDDALYHEILATVDGDADALPFTLTRIGDCNAPSIVAGATYAGHRYARELEEVTDKDMPLRHDRVDVGLVAPSSSTTPSPEYLETLLRYYEEEVEGEAYFAGLAARMADEGLREKMQLLADVETYTAAAMRPLVEKYGLTPRATEKLEASGRAQAAEASTDWEKIIGEMHRTYPGYIAEFERLEAMAPPEDLAALRIATAHEVVAVEFLKRESAGRPDSPDPLRQFLQTGAA</sequence>
<dbReference type="SUPFAM" id="SSF51395">
    <property type="entry name" value="FMN-linked oxidoreductases"/>
    <property type="match status" value="1"/>
</dbReference>
<evidence type="ECO:0000256" key="3">
    <source>
        <dbReference type="ARBA" id="ARBA00011048"/>
    </source>
</evidence>
<evidence type="ECO:0000313" key="13">
    <source>
        <dbReference type="EMBL" id="QJF51948.1"/>
    </source>
</evidence>
<dbReference type="InterPro" id="IPR051793">
    <property type="entry name" value="NADH:flavin_oxidoreductase"/>
</dbReference>
<comment type="cofactor">
    <cofactor evidence="1">
        <name>FMN</name>
        <dbReference type="ChEBI" id="CHEBI:58210"/>
    </cofactor>
</comment>
<dbReference type="InterPro" id="IPR001155">
    <property type="entry name" value="OxRdtase_FMN_N"/>
</dbReference>
<evidence type="ECO:0000256" key="5">
    <source>
        <dbReference type="ARBA" id="ARBA00022643"/>
    </source>
</evidence>
<evidence type="ECO:0000256" key="9">
    <source>
        <dbReference type="ARBA" id="ARBA00023014"/>
    </source>
</evidence>
<evidence type="ECO:0000256" key="6">
    <source>
        <dbReference type="ARBA" id="ARBA00022723"/>
    </source>
</evidence>
<keyword evidence="5" id="KW-0288">FMN</keyword>
<feature type="region of interest" description="Disordered" evidence="10">
    <location>
        <begin position="830"/>
        <end position="850"/>
    </location>
</feature>
<dbReference type="PANTHER" id="PTHR42917">
    <property type="entry name" value="2,4-DIENOYL-COA REDUCTASE"/>
    <property type="match status" value="1"/>
</dbReference>
<evidence type="ECO:0000256" key="1">
    <source>
        <dbReference type="ARBA" id="ARBA00001917"/>
    </source>
</evidence>
<dbReference type="AlphaFoldDB" id="A0A858SVD1"/>
<protein>
    <submittedName>
        <fullName evidence="13">FAD-dependent oxidoreductase</fullName>
    </submittedName>
</protein>
<gene>
    <name evidence="13" type="ORF">G3256_12615</name>
</gene>
<feature type="compositionally biased region" description="Basic and acidic residues" evidence="10">
    <location>
        <begin position="830"/>
        <end position="839"/>
    </location>
</feature>
<evidence type="ECO:0000256" key="2">
    <source>
        <dbReference type="ARBA" id="ARBA00001966"/>
    </source>
</evidence>
<dbReference type="Gene3D" id="3.40.50.720">
    <property type="entry name" value="NAD(P)-binding Rossmann-like Domain"/>
    <property type="match status" value="1"/>
</dbReference>
<dbReference type="SUPFAM" id="SSF51971">
    <property type="entry name" value="Nucleotide-binding domain"/>
    <property type="match status" value="1"/>
</dbReference>
<dbReference type="Pfam" id="PF07992">
    <property type="entry name" value="Pyr_redox_2"/>
    <property type="match status" value="1"/>
</dbReference>
<dbReference type="EMBL" id="CP048788">
    <property type="protein sequence ID" value="QJF51948.1"/>
    <property type="molecule type" value="Genomic_DNA"/>
</dbReference>
<dbReference type="GO" id="GO:0046872">
    <property type="term" value="F:metal ion binding"/>
    <property type="evidence" value="ECO:0007669"/>
    <property type="project" value="UniProtKB-KW"/>
</dbReference>
<evidence type="ECO:0000256" key="8">
    <source>
        <dbReference type="ARBA" id="ARBA00023004"/>
    </source>
</evidence>